<feature type="region of interest" description="Disordered" evidence="1">
    <location>
        <begin position="72"/>
        <end position="94"/>
    </location>
</feature>
<feature type="region of interest" description="Disordered" evidence="1">
    <location>
        <begin position="189"/>
        <end position="216"/>
    </location>
</feature>
<accession>A0ABR1SRM5</accession>
<feature type="compositionally biased region" description="Basic and acidic residues" evidence="1">
    <location>
        <begin position="72"/>
        <end position="82"/>
    </location>
</feature>
<evidence type="ECO:0000256" key="1">
    <source>
        <dbReference type="SAM" id="MobiDB-lite"/>
    </source>
</evidence>
<feature type="region of interest" description="Disordered" evidence="1">
    <location>
        <begin position="138"/>
        <end position="160"/>
    </location>
</feature>
<keyword evidence="3" id="KW-1185">Reference proteome</keyword>
<evidence type="ECO:0000313" key="3">
    <source>
        <dbReference type="Proteomes" id="UP001396898"/>
    </source>
</evidence>
<dbReference type="EMBL" id="JAQQWI010000004">
    <property type="protein sequence ID" value="KAK8036364.1"/>
    <property type="molecule type" value="Genomic_DNA"/>
</dbReference>
<evidence type="ECO:0000313" key="2">
    <source>
        <dbReference type="EMBL" id="KAK8036364.1"/>
    </source>
</evidence>
<gene>
    <name evidence="2" type="ORF">PG991_001501</name>
</gene>
<reference evidence="2 3" key="1">
    <citation type="submission" date="2023-01" db="EMBL/GenBank/DDBJ databases">
        <title>Analysis of 21 Apiospora genomes using comparative genomics revels a genus with tremendous synthesis potential of carbohydrate active enzymes and secondary metabolites.</title>
        <authorList>
            <person name="Sorensen T."/>
        </authorList>
    </citation>
    <scope>NUCLEOTIDE SEQUENCE [LARGE SCALE GENOMIC DNA]</scope>
    <source>
        <strain evidence="2 3">CBS 20057</strain>
    </source>
</reference>
<organism evidence="2 3">
    <name type="scientific">Apiospora marii</name>
    <dbReference type="NCBI Taxonomy" id="335849"/>
    <lineage>
        <taxon>Eukaryota</taxon>
        <taxon>Fungi</taxon>
        <taxon>Dikarya</taxon>
        <taxon>Ascomycota</taxon>
        <taxon>Pezizomycotina</taxon>
        <taxon>Sordariomycetes</taxon>
        <taxon>Xylariomycetidae</taxon>
        <taxon>Amphisphaeriales</taxon>
        <taxon>Apiosporaceae</taxon>
        <taxon>Apiospora</taxon>
    </lineage>
</organism>
<protein>
    <submittedName>
        <fullName evidence="2">Uncharacterized protein</fullName>
    </submittedName>
</protein>
<name>A0ABR1SRM5_9PEZI</name>
<dbReference type="Proteomes" id="UP001396898">
    <property type="component" value="Unassembled WGS sequence"/>
</dbReference>
<comment type="caution">
    <text evidence="2">The sequence shown here is derived from an EMBL/GenBank/DDBJ whole genome shotgun (WGS) entry which is preliminary data.</text>
</comment>
<proteinExistence type="predicted"/>
<sequence>MWSFSILLSSSCQCSLKSSRPNTRLGEQRGYPPSESVQAVKPLAGSVERLQYAATLGSLVSLGVDMQATPNRERMRRGDEWPKPTVHTIGKGGLTSSTKYMRHKVIVKFMDPNSSTLSCNPHGVFMGERQKPPIEANQPALIDKPGRSEGIPRNDGGSTTATCIPVPYRALVLWGRTPASGSTAIFGEDAMSHPARRQFPKVWGADRSAHPKPPGR</sequence>